<accession>A0A6P8NUG9</accession>
<dbReference type="Proteomes" id="UP000515164">
    <property type="component" value="Unplaced"/>
</dbReference>
<dbReference type="InterPro" id="IPR017853">
    <property type="entry name" value="GH"/>
</dbReference>
<dbReference type="GO" id="GO:0005829">
    <property type="term" value="C:cytosol"/>
    <property type="evidence" value="ECO:0007669"/>
    <property type="project" value="UniProtKB-SubCell"/>
</dbReference>
<dbReference type="CTD" id="64772"/>
<proteinExistence type="predicted"/>
<dbReference type="GO" id="GO:0033925">
    <property type="term" value="F:mannosyl-glycoprotein endo-beta-N-acetylglucosaminidase activity"/>
    <property type="evidence" value="ECO:0007669"/>
    <property type="project" value="UniProtKB-EC"/>
</dbReference>
<dbReference type="PANTHER" id="PTHR13246">
    <property type="entry name" value="ENDO BETA N-ACETYLGLUCOSAMINIDASE"/>
    <property type="match status" value="1"/>
</dbReference>
<sequence length="1317" mass="146057">MATEVTESQPFKNLKELFDNVGNLKPWPEIKELRDSTDYMYSGLEISAEKMQLEKLDREVQPRTLLCHDMKGGYLEDRFINGSESYGSYLFYHWSVIDTFVYFSHHFITVPPFGWINVAHNHGVKVLGTVITEREGIWDVILESQEEVRRFADALILVAKFYKFDGWLLNVENIIKSEQVNNLIYFVKYLTENIHEAIRNSEIIWYDSVTNEGKLNWQNELNSKNIDFFLNCDGIYLNYNWTKSKLENSVALAKNHNRDIHDIYVGLDIWGRGCPGGGGFNSTYALQKIRHEGLSVAIFGPGWTHEFFGSQTFQEIEDLFWAQLFPYLYVHVPIYEDEVFKTSFCRGSGSLYYRCGQPLYEQEGRNFIYKSFYNLSLQNPQISVPIPHMKFTSSPQLPEPKSENDRNECSKGPIQYVYETRKNVIRVLENVVNIENKMPMLHVNSFEFCSQFSFEGGGCIKLTTNDLTATSYHRLFLVHIEFQQDIVAIIAYKEMESSIANESQYKPILVLGNNTGIKSIFHYKSRDLVSNWKKCVYLTNMRTVNEIGISFTRSNVCYLGEVILKQKQRRLNADSTAQIATRIQLSLPNTTWNKSIAANIANVELDVDRAGDQEETDATVSENNFICDTLEGGNETNKANIAENKVLSIDVKQDSENLKKDSTPEIPATETSSTVPNPPSATSFLSNALEGLTFPDNKYAKTVQTVDPVSRTCQECIDERNNLELVIPKSSILTPTTFSLSNKQYASGNTSTSQFLTSPASESKESVCDNAESRSTVFCWNPITTTLSSPTFQVPTASQTLHNPATSTLSFLTPATFNLSNTQYALGNTSTSQFLTSPTSKRKESGCDNARSRSTAFCWNPTTTTLSSPTLQVPTALQTLHNPTTPRSPILAPTTFNLSNTQYAFGNTSTSQFLTSPASESKESVCDNAGSRSTAFCWNPITTTLSNPTFQVPTALQTLHNPTTPRSSILAPTTFNLSNTQYALGNTSTSQFLTSPASESKESVCDNAGSRSTAFCWNPMTTTLSNPTFQVPTALQTLHNPTTPRSSILAPTTFNLSNTQYALGNTSTSQFLTSPASESKESVCDNAGSRSTAFCWNPMTTTLSSPSFQVPTASQTLHNPTTPRSSIMAPTTFNLSNELCGEISCKPSTSAVLENKPTFYDSTIRNQQETTCNTTLGMPTSFVTLSATSMVSGGNTFTMPTSESTRVVRVHQTFLLNGIPTESVVIPPFNSSANVIPTVSTQNQASIGFSDNTFNASYPVPAAFPQCTTASSFSTSQPVTYSQQLSSSSSMPLISPFNFALPSGDCTAVSKLKVLSH</sequence>
<keyword evidence="3" id="KW-1185">Reference proteome</keyword>
<dbReference type="InterPro" id="IPR032979">
    <property type="entry name" value="ENGase"/>
</dbReference>
<dbReference type="Pfam" id="PF03644">
    <property type="entry name" value="Glyco_hydro_85"/>
    <property type="match status" value="1"/>
</dbReference>
<organism evidence="3 4">
    <name type="scientific">Bombus bifarius</name>
    <dbReference type="NCBI Taxonomy" id="103933"/>
    <lineage>
        <taxon>Eukaryota</taxon>
        <taxon>Metazoa</taxon>
        <taxon>Ecdysozoa</taxon>
        <taxon>Arthropoda</taxon>
        <taxon>Hexapoda</taxon>
        <taxon>Insecta</taxon>
        <taxon>Pterygota</taxon>
        <taxon>Neoptera</taxon>
        <taxon>Endopterygota</taxon>
        <taxon>Hymenoptera</taxon>
        <taxon>Apocrita</taxon>
        <taxon>Aculeata</taxon>
        <taxon>Apoidea</taxon>
        <taxon>Anthophila</taxon>
        <taxon>Apidae</taxon>
        <taxon>Bombus</taxon>
        <taxon>Pyrobombus</taxon>
    </lineage>
</organism>
<dbReference type="PANTHER" id="PTHR13246:SF1">
    <property type="entry name" value="CYTOSOLIC ENDO-BETA-N-ACETYLGLUCOSAMINIDASE"/>
    <property type="match status" value="1"/>
</dbReference>
<feature type="compositionally biased region" description="Polar residues" evidence="1">
    <location>
        <begin position="669"/>
        <end position="684"/>
    </location>
</feature>
<dbReference type="RefSeq" id="XP_033318020.1">
    <property type="nucleotide sequence ID" value="XM_033462129.1"/>
</dbReference>
<protein>
    <submittedName>
        <fullName evidence="4">Uncharacterized protein LOC117215712 isoform X1</fullName>
    </submittedName>
</protein>
<gene>
    <name evidence="4" type="primary">LOC117215712</name>
</gene>
<name>A0A6P8NUG9_9HYME</name>
<dbReference type="SUPFAM" id="SSF51445">
    <property type="entry name" value="(Trans)glycosidases"/>
    <property type="match status" value="1"/>
</dbReference>
<feature type="domain" description="Cytosolic endo-beta-N-acetylglucosaminidase TIM barrel" evidence="2">
    <location>
        <begin position="74"/>
        <end position="350"/>
    </location>
</feature>
<dbReference type="Gene3D" id="2.60.120.260">
    <property type="entry name" value="Galactose-binding domain-like"/>
    <property type="match status" value="1"/>
</dbReference>
<dbReference type="GeneID" id="117215712"/>
<dbReference type="CDD" id="cd06547">
    <property type="entry name" value="GH85_ENGase"/>
    <property type="match status" value="1"/>
</dbReference>
<feature type="compositionally biased region" description="Basic and acidic residues" evidence="1">
    <location>
        <begin position="653"/>
        <end position="663"/>
    </location>
</feature>
<reference evidence="4" key="1">
    <citation type="submission" date="2025-08" db="UniProtKB">
        <authorList>
            <consortium name="RefSeq"/>
        </authorList>
    </citation>
    <scope>IDENTIFICATION</scope>
    <source>
        <tissue evidence="4">Muscle</tissue>
    </source>
</reference>
<evidence type="ECO:0000256" key="1">
    <source>
        <dbReference type="SAM" id="MobiDB-lite"/>
    </source>
</evidence>
<dbReference type="Gene3D" id="3.20.20.80">
    <property type="entry name" value="Glycosidases"/>
    <property type="match status" value="1"/>
</dbReference>
<evidence type="ECO:0000313" key="3">
    <source>
        <dbReference type="Proteomes" id="UP000515164"/>
    </source>
</evidence>
<feature type="region of interest" description="Disordered" evidence="1">
    <location>
        <begin position="653"/>
        <end position="684"/>
    </location>
</feature>
<dbReference type="KEGG" id="bbif:117215712"/>
<evidence type="ECO:0000313" key="4">
    <source>
        <dbReference type="RefSeq" id="XP_033318020.1"/>
    </source>
</evidence>
<dbReference type="InterPro" id="IPR005201">
    <property type="entry name" value="TIM_ENGase"/>
</dbReference>
<evidence type="ECO:0000259" key="2">
    <source>
        <dbReference type="Pfam" id="PF03644"/>
    </source>
</evidence>